<dbReference type="AlphaFoldDB" id="A0A3E4YKW9"/>
<name>A0A3E4YKW9_9FIRM</name>
<sequence>MKKIKKIITLGIVTVLSIGMLTGCGLLDSEVNELNGTIKGNTYNVGFYSNDGENFMNMSGQQIDMASNTVEEPVYTDGGWGYSETMSSVVTITIDGKEVESCGSTMLFAEDGLNPEVDFKSPEFIESETSGSIKDYTFIAGIVNKVKNNFGKNRVVVIQSQLGDPICAYSGDEVYWKVCKDLPKTTKLMIDGKALYIHRANFQIIDKSLLN</sequence>
<dbReference type="PROSITE" id="PS51257">
    <property type="entry name" value="PROKAR_LIPOPROTEIN"/>
    <property type="match status" value="1"/>
</dbReference>
<proteinExistence type="predicted"/>
<protein>
    <submittedName>
        <fullName evidence="1">DUF5052 family protein</fullName>
    </submittedName>
</protein>
<dbReference type="Pfam" id="PF16475">
    <property type="entry name" value="DUF5052"/>
    <property type="match status" value="1"/>
</dbReference>
<dbReference type="EMBL" id="QSTP01000001">
    <property type="protein sequence ID" value="RGM75417.1"/>
    <property type="molecule type" value="Genomic_DNA"/>
</dbReference>
<evidence type="ECO:0000313" key="1">
    <source>
        <dbReference type="EMBL" id="RGM75417.1"/>
    </source>
</evidence>
<evidence type="ECO:0000313" key="2">
    <source>
        <dbReference type="Proteomes" id="UP000260758"/>
    </source>
</evidence>
<dbReference type="InterPro" id="IPR032484">
    <property type="entry name" value="DUF5052"/>
</dbReference>
<reference evidence="1 2" key="1">
    <citation type="submission" date="2018-08" db="EMBL/GenBank/DDBJ databases">
        <title>A genome reference for cultivated species of the human gut microbiota.</title>
        <authorList>
            <person name="Zou Y."/>
            <person name="Xue W."/>
            <person name="Luo G."/>
        </authorList>
    </citation>
    <scope>NUCLEOTIDE SEQUENCE [LARGE SCALE GENOMIC DNA]</scope>
    <source>
        <strain evidence="1 2">OM07-13</strain>
    </source>
</reference>
<accession>A0A3E4YKW9</accession>
<dbReference type="RefSeq" id="WP_117718175.1">
    <property type="nucleotide sequence ID" value="NZ_QSTP01000001.1"/>
</dbReference>
<dbReference type="Proteomes" id="UP000260758">
    <property type="component" value="Unassembled WGS sequence"/>
</dbReference>
<gene>
    <name evidence="1" type="ORF">DXB99_02535</name>
</gene>
<organism evidence="1 2">
    <name type="scientific">Agathobacter rectalis</name>
    <dbReference type="NCBI Taxonomy" id="39491"/>
    <lineage>
        <taxon>Bacteria</taxon>
        <taxon>Bacillati</taxon>
        <taxon>Bacillota</taxon>
        <taxon>Clostridia</taxon>
        <taxon>Lachnospirales</taxon>
        <taxon>Lachnospiraceae</taxon>
        <taxon>Agathobacter</taxon>
    </lineage>
</organism>
<comment type="caution">
    <text evidence="1">The sequence shown here is derived from an EMBL/GenBank/DDBJ whole genome shotgun (WGS) entry which is preliminary data.</text>
</comment>